<feature type="compositionally biased region" description="Polar residues" evidence="8">
    <location>
        <begin position="63"/>
        <end position="79"/>
    </location>
</feature>
<name>C4YG86_CANAW</name>
<dbReference type="GO" id="GO:0005763">
    <property type="term" value="C:mitochondrial small ribosomal subunit"/>
    <property type="evidence" value="ECO:0007669"/>
    <property type="project" value="TreeGrafter"/>
</dbReference>
<evidence type="ECO:0000313" key="9">
    <source>
        <dbReference type="EMBL" id="EEQ42010.1"/>
    </source>
</evidence>
<dbReference type="Proteomes" id="UP000001429">
    <property type="component" value="Chromosome 1"/>
</dbReference>
<evidence type="ECO:0000256" key="7">
    <source>
        <dbReference type="RuleBase" id="RU003815"/>
    </source>
</evidence>
<dbReference type="NCBIfam" id="NF001099">
    <property type="entry name" value="PRK00132.1"/>
    <property type="match status" value="1"/>
</dbReference>
<feature type="region of interest" description="Disordered" evidence="8">
    <location>
        <begin position="49"/>
        <end position="79"/>
    </location>
</feature>
<dbReference type="AlphaFoldDB" id="C4YG86"/>
<comment type="similarity">
    <text evidence="1 7">Belongs to the universal ribosomal protein uS9 family.</text>
</comment>
<proteinExistence type="inferred from homology"/>
<dbReference type="Gene3D" id="3.30.230.10">
    <property type="match status" value="1"/>
</dbReference>
<evidence type="ECO:0000256" key="4">
    <source>
        <dbReference type="ARBA" id="ARBA00023274"/>
    </source>
</evidence>
<evidence type="ECO:0000256" key="1">
    <source>
        <dbReference type="ARBA" id="ARBA00005251"/>
    </source>
</evidence>
<dbReference type="OrthoDB" id="10254627at2759"/>
<dbReference type="OMA" id="RESAMWA"/>
<organism evidence="9 10">
    <name type="scientific">Candida albicans (strain WO-1)</name>
    <name type="common">Yeast</name>
    <dbReference type="NCBI Taxonomy" id="294748"/>
    <lineage>
        <taxon>Eukaryota</taxon>
        <taxon>Fungi</taxon>
        <taxon>Dikarya</taxon>
        <taxon>Ascomycota</taxon>
        <taxon>Saccharomycotina</taxon>
        <taxon>Pichiomycetes</taxon>
        <taxon>Debaryomycetaceae</taxon>
        <taxon>Candida/Lodderomyces clade</taxon>
        <taxon>Candida</taxon>
    </lineage>
</organism>
<dbReference type="PANTHER" id="PTHR21569:SF1">
    <property type="entry name" value="SMALL RIBOSOMAL SUBUNIT PROTEIN US9M"/>
    <property type="match status" value="1"/>
</dbReference>
<dbReference type="InterPro" id="IPR020568">
    <property type="entry name" value="Ribosomal_Su5_D2-typ_SF"/>
</dbReference>
<dbReference type="PANTHER" id="PTHR21569">
    <property type="entry name" value="RIBOSOMAL PROTEIN S9"/>
    <property type="match status" value="1"/>
</dbReference>
<dbReference type="SUPFAM" id="SSF54211">
    <property type="entry name" value="Ribosomal protein S5 domain 2-like"/>
    <property type="match status" value="1"/>
</dbReference>
<dbReference type="HOGENOM" id="CLU_036531_0_0_1"/>
<keyword evidence="2" id="KW-0809">Transit peptide</keyword>
<evidence type="ECO:0000256" key="8">
    <source>
        <dbReference type="SAM" id="MobiDB-lite"/>
    </source>
</evidence>
<dbReference type="Pfam" id="PF00380">
    <property type="entry name" value="Ribosomal_S9"/>
    <property type="match status" value="1"/>
</dbReference>
<protein>
    <recommendedName>
        <fullName evidence="5">Small ribosomal subunit protein uS9m</fullName>
    </recommendedName>
    <alternativeName>
        <fullName evidence="6">37S ribosomal protein S9, mitochondrial</fullName>
    </alternativeName>
</protein>
<dbReference type="PROSITE" id="PS00360">
    <property type="entry name" value="RIBOSOMAL_S9"/>
    <property type="match status" value="1"/>
</dbReference>
<dbReference type="InterPro" id="IPR014721">
    <property type="entry name" value="Ribsml_uS5_D2-typ_fold_subgr"/>
</dbReference>
<dbReference type="InterPro" id="IPR000754">
    <property type="entry name" value="Ribosomal_uS9"/>
</dbReference>
<dbReference type="InterPro" id="IPR020574">
    <property type="entry name" value="Ribosomal_uS9_CS"/>
</dbReference>
<gene>
    <name evidence="9" type="ORF">CAWG_00207</name>
</gene>
<dbReference type="InterPro" id="IPR023035">
    <property type="entry name" value="Ribosomal_uS9_bac/plastid"/>
</dbReference>
<dbReference type="VEuPathDB" id="FungiDB:CAWG_00207"/>
<keyword evidence="10" id="KW-1185">Reference proteome</keyword>
<reference evidence="9 10" key="1">
    <citation type="journal article" date="2009" name="Nature">
        <title>Evolution of pathogenicity and sexual reproduction in eight Candida genomes.</title>
        <authorList>
            <person name="Butler G."/>
            <person name="Rasmussen M.D."/>
            <person name="Lin M.F."/>
            <person name="Santos M.A."/>
            <person name="Sakthikumar S."/>
            <person name="Munro C.A."/>
            <person name="Rheinbay E."/>
            <person name="Grabherr M."/>
            <person name="Forche A."/>
            <person name="Reedy J.L."/>
            <person name="Agrafioti I."/>
            <person name="Arnaud M.B."/>
            <person name="Bates S."/>
            <person name="Brown A.J."/>
            <person name="Brunke S."/>
            <person name="Costanzo M.C."/>
            <person name="Fitzpatrick D.A."/>
            <person name="de Groot P.W."/>
            <person name="Harris D."/>
            <person name="Hoyer L.L."/>
            <person name="Hube B."/>
            <person name="Klis F.M."/>
            <person name="Kodira C."/>
            <person name="Lennard N."/>
            <person name="Logue M.E."/>
            <person name="Martin R."/>
            <person name="Neiman A.M."/>
            <person name="Nikolaou E."/>
            <person name="Quail M.A."/>
            <person name="Quinn J."/>
            <person name="Santos M.C."/>
            <person name="Schmitzberger F.F."/>
            <person name="Sherlock G."/>
            <person name="Shah P."/>
            <person name="Silverstein K.A."/>
            <person name="Skrzypek M.S."/>
            <person name="Soll D."/>
            <person name="Staggs R."/>
            <person name="Stansfield I."/>
            <person name="Stumpf M.P."/>
            <person name="Sudbery P.E."/>
            <person name="Srikantha T."/>
            <person name="Zeng Q."/>
            <person name="Berman J."/>
            <person name="Berriman M."/>
            <person name="Heitman J."/>
            <person name="Gow N.A."/>
            <person name="Lorenz M.C."/>
            <person name="Birren B.W."/>
            <person name="Kellis M."/>
            <person name="Cuomo C.A."/>
        </authorList>
    </citation>
    <scope>NUCLEOTIDE SEQUENCE [LARGE SCALE GENOMIC DNA]</scope>
    <source>
        <strain evidence="9 10">WO-1</strain>
    </source>
</reference>
<dbReference type="FunFam" id="3.30.230.10:FF:000001">
    <property type="entry name" value="30S ribosomal protein S9"/>
    <property type="match status" value="1"/>
</dbReference>
<keyword evidence="4 7" id="KW-0687">Ribonucleoprotein</keyword>
<evidence type="ECO:0000256" key="5">
    <source>
        <dbReference type="ARBA" id="ARBA00039318"/>
    </source>
</evidence>
<dbReference type="GO" id="GO:0003723">
    <property type="term" value="F:RNA binding"/>
    <property type="evidence" value="ECO:0007669"/>
    <property type="project" value="TreeGrafter"/>
</dbReference>
<dbReference type="GO" id="GO:0006412">
    <property type="term" value="P:translation"/>
    <property type="evidence" value="ECO:0007669"/>
    <property type="project" value="InterPro"/>
</dbReference>
<dbReference type="PaxDb" id="5476-C4YG86"/>
<sequence length="334" mass="38452">MALRLITRFRGLNIPQRSLHQSTFRLNETIQSTTTTTTTTTTTFDEIPTTKPRFQSRFRRNQQPHQQQRSPYTSSQVTENLNIGEINRVRTVPTLMTYYGGNPVHEDNMNRLRAVLKKYQQLPVRVVPDREIQSQKFIGFDDYLEKTQSGTRVKKIHYRELITLLNRLRTIDLELMPLEVSEILSEYTSKSVSKITQLSREKTLDCFGRAKTQAKRKSSIAKIYLVKGEGEVLVNGKSLIEFFPNIYARKNLLYPFQVVEQEGKYNVFAQVTGGGYTGQSEAIMYAIAKALVVFNPLLKPRLSKAGLMKSDTRIVERKKPGKVKARKSPTWVKR</sequence>
<dbReference type="EMBL" id="CH672346">
    <property type="protein sequence ID" value="EEQ42010.1"/>
    <property type="molecule type" value="Genomic_DNA"/>
</dbReference>
<evidence type="ECO:0000256" key="6">
    <source>
        <dbReference type="ARBA" id="ARBA00042623"/>
    </source>
</evidence>
<keyword evidence="3 7" id="KW-0689">Ribosomal protein</keyword>
<accession>C4YG86</accession>
<evidence type="ECO:0000313" key="10">
    <source>
        <dbReference type="Proteomes" id="UP000001429"/>
    </source>
</evidence>
<evidence type="ECO:0000256" key="2">
    <source>
        <dbReference type="ARBA" id="ARBA00022946"/>
    </source>
</evidence>
<evidence type="ECO:0000256" key="3">
    <source>
        <dbReference type="ARBA" id="ARBA00022980"/>
    </source>
</evidence>
<dbReference type="GO" id="GO:0003735">
    <property type="term" value="F:structural constituent of ribosome"/>
    <property type="evidence" value="ECO:0007669"/>
    <property type="project" value="InterPro"/>
</dbReference>